<dbReference type="Proteomes" id="UP000565262">
    <property type="component" value="Unassembled WGS sequence"/>
</dbReference>
<evidence type="ECO:0000313" key="3">
    <source>
        <dbReference type="Proteomes" id="UP000565262"/>
    </source>
</evidence>
<reference evidence="2 3" key="1">
    <citation type="submission" date="2020-08" db="EMBL/GenBank/DDBJ databases">
        <title>Oceanospirillum sp. nov. isolated from marine sediment.</title>
        <authorList>
            <person name="Ji X."/>
        </authorList>
    </citation>
    <scope>NUCLEOTIDE SEQUENCE [LARGE SCALE GENOMIC DNA]</scope>
    <source>
        <strain evidence="2 3">D5</strain>
    </source>
</reference>
<feature type="signal peptide" evidence="1">
    <location>
        <begin position="1"/>
        <end position="23"/>
    </location>
</feature>
<name>A0A839IRZ5_9GAMM</name>
<accession>A0A839IRZ5</accession>
<dbReference type="AlphaFoldDB" id="A0A839IRZ5"/>
<feature type="chain" id="PRO_5032271668" evidence="1">
    <location>
        <begin position="24"/>
        <end position="321"/>
    </location>
</feature>
<dbReference type="InterPro" id="IPR027375">
    <property type="entry name" value="DKNYY"/>
</dbReference>
<protein>
    <submittedName>
        <fullName evidence="2">DKNYY domain-containing protein</fullName>
    </submittedName>
</protein>
<comment type="caution">
    <text evidence="2">The sequence shown here is derived from an EMBL/GenBank/DDBJ whole genome shotgun (WGS) entry which is preliminary data.</text>
</comment>
<proteinExistence type="predicted"/>
<evidence type="ECO:0000256" key="1">
    <source>
        <dbReference type="SAM" id="SignalP"/>
    </source>
</evidence>
<organism evidence="2 3">
    <name type="scientific">Oceanospirillum sediminis</name>
    <dbReference type="NCBI Taxonomy" id="2760088"/>
    <lineage>
        <taxon>Bacteria</taxon>
        <taxon>Pseudomonadati</taxon>
        <taxon>Pseudomonadota</taxon>
        <taxon>Gammaproteobacteria</taxon>
        <taxon>Oceanospirillales</taxon>
        <taxon>Oceanospirillaceae</taxon>
        <taxon>Oceanospirillum</taxon>
    </lineage>
</organism>
<keyword evidence="3" id="KW-1185">Reference proteome</keyword>
<sequence length="321" mass="36666">MKRLTLLLAYCLLASLYTSQSYAEVSRPYKLIDGKLAYQKYGNQEPVFLENAREQDFDIVYKGDKFSVAFSADHFYCNGSRLEQRFNPSEAVALGPFLVSGDLSYAYCQKTEHPINADTLEALNNPFFRDKDHVFTSTGQVLKGADPQKIRTQRAQAFDDHQYYFVAHTTIIRPYSSQVVFYDNCYGWASIDGELHFEGQQKPSTDDDSFRCLDPDTAIDKDTIYFFGEAKYQFSEPVKTSDVRQIQNSFFTDGKNIWYTRLAPMQLTGLDVERVAISGNEISDGKATWQCANIQTNDQPICQQTSETSKSLRSLLKKLRK</sequence>
<dbReference type="Pfam" id="PF13644">
    <property type="entry name" value="DKNYY"/>
    <property type="match status" value="1"/>
</dbReference>
<dbReference type="RefSeq" id="WP_182809043.1">
    <property type="nucleotide sequence ID" value="NZ_JACJFM010000013.1"/>
</dbReference>
<keyword evidence="1" id="KW-0732">Signal</keyword>
<evidence type="ECO:0000313" key="2">
    <source>
        <dbReference type="EMBL" id="MBB1487259.1"/>
    </source>
</evidence>
<gene>
    <name evidence="2" type="ORF">H4O21_11625</name>
</gene>
<dbReference type="EMBL" id="JACJFM010000013">
    <property type="protein sequence ID" value="MBB1487259.1"/>
    <property type="molecule type" value="Genomic_DNA"/>
</dbReference>